<gene>
    <name evidence="11" type="ordered locus">Clole_2816</name>
</gene>
<evidence type="ECO:0000256" key="5">
    <source>
        <dbReference type="ARBA" id="ARBA00022842"/>
    </source>
</evidence>
<keyword evidence="4" id="KW-0479">Metal-binding</keyword>
<evidence type="ECO:0000256" key="7">
    <source>
        <dbReference type="ARBA" id="ARBA00023118"/>
    </source>
</evidence>
<evidence type="ECO:0000313" key="11">
    <source>
        <dbReference type="EMBL" id="ADZ84515.1"/>
    </source>
</evidence>
<evidence type="ECO:0000256" key="3">
    <source>
        <dbReference type="ARBA" id="ARBA00022695"/>
    </source>
</evidence>
<dbReference type="InterPro" id="IPR000123">
    <property type="entry name" value="Reverse_transcriptase_msDNA"/>
</dbReference>
<organism evidence="11 12">
    <name type="scientific">Cellulosilyticum lentocellum (strain ATCC 49066 / DSM 5427 / NCIMB 11756 / RHM5)</name>
    <name type="common">Clostridium lentocellum</name>
    <dbReference type="NCBI Taxonomy" id="642492"/>
    <lineage>
        <taxon>Bacteria</taxon>
        <taxon>Bacillati</taxon>
        <taxon>Bacillota</taxon>
        <taxon>Clostridia</taxon>
        <taxon>Lachnospirales</taxon>
        <taxon>Cellulosilyticaceae</taxon>
        <taxon>Cellulosilyticum</taxon>
    </lineage>
</organism>
<dbReference type="GO" id="GO:0003723">
    <property type="term" value="F:RNA binding"/>
    <property type="evidence" value="ECO:0007669"/>
    <property type="project" value="InterPro"/>
</dbReference>
<keyword evidence="2 11" id="KW-0808">Transferase</keyword>
<evidence type="ECO:0000256" key="1">
    <source>
        <dbReference type="ARBA" id="ARBA00012493"/>
    </source>
</evidence>
<dbReference type="InterPro" id="IPR043502">
    <property type="entry name" value="DNA/RNA_pol_sf"/>
</dbReference>
<dbReference type="InterPro" id="IPR051083">
    <property type="entry name" value="GrpII_Intron_Splice-Mob/Def"/>
</dbReference>
<dbReference type="AlphaFoldDB" id="F2JKX4"/>
<dbReference type="PANTHER" id="PTHR34047">
    <property type="entry name" value="NUCLEAR INTRON MATURASE 1, MITOCHONDRIAL-RELATED"/>
    <property type="match status" value="1"/>
</dbReference>
<keyword evidence="3 11" id="KW-0548">Nucleotidyltransferase</keyword>
<dbReference type="EC" id="2.7.7.49" evidence="1"/>
<keyword evidence="12" id="KW-1185">Reference proteome</keyword>
<sequence>MYNYEYTIRLCETLKSLSADDVYISKCCNYAEGLLDKELPVIFDPTHLKQILRLDDISLDEYHIFYIDKKNGGSREINAPSEELKKRQRWILKNILEKISISHNVHGFIKGKSIVSNARKHLNKEYVLNIDIKDFFPSVTKYSVEKIFRRMGYCNSVAQLLARVCCYRGGLPQGAPTSPYLANLAFDEVDQEIINVVRNRDITYTRYADDMTFSANYDLSTFKKEVYKSLGKYRFSPNIMKTHQMSGEKRKLVTGLIVDDKVKVCKKYKRKLRQEIYYCKKFGVTNHLRNCHSEKSINYKEYLYGKAYFIKMVEEIVGEKFLADLDSIDWY</sequence>
<dbReference type="PROSITE" id="PS50878">
    <property type="entry name" value="RT_POL"/>
    <property type="match status" value="1"/>
</dbReference>
<dbReference type="PANTHER" id="PTHR34047:SF7">
    <property type="entry name" value="RNA-DIRECTED DNA POLYMERASE"/>
    <property type="match status" value="1"/>
</dbReference>
<dbReference type="Pfam" id="PF00078">
    <property type="entry name" value="RVT_1"/>
    <property type="match status" value="1"/>
</dbReference>
<evidence type="ECO:0000313" key="12">
    <source>
        <dbReference type="Proteomes" id="UP000008467"/>
    </source>
</evidence>
<accession>F2JKX4</accession>
<dbReference type="PRINTS" id="PR00866">
    <property type="entry name" value="RNADNAPOLMS"/>
</dbReference>
<dbReference type="GO" id="GO:0046872">
    <property type="term" value="F:metal ion binding"/>
    <property type="evidence" value="ECO:0007669"/>
    <property type="project" value="UniProtKB-KW"/>
</dbReference>
<dbReference type="SUPFAM" id="SSF56672">
    <property type="entry name" value="DNA/RNA polymerases"/>
    <property type="match status" value="1"/>
</dbReference>
<keyword evidence="6 11" id="KW-0695">RNA-directed DNA polymerase</keyword>
<evidence type="ECO:0000256" key="4">
    <source>
        <dbReference type="ARBA" id="ARBA00022723"/>
    </source>
</evidence>
<keyword evidence="5" id="KW-0460">Magnesium</keyword>
<dbReference type="STRING" id="642492.Clole_2816"/>
<comment type="catalytic activity">
    <reaction evidence="9">
        <text>DNA(n) + a 2'-deoxyribonucleoside 5'-triphosphate = DNA(n+1) + diphosphate</text>
        <dbReference type="Rhea" id="RHEA:22508"/>
        <dbReference type="Rhea" id="RHEA-COMP:17339"/>
        <dbReference type="Rhea" id="RHEA-COMP:17340"/>
        <dbReference type="ChEBI" id="CHEBI:33019"/>
        <dbReference type="ChEBI" id="CHEBI:61560"/>
        <dbReference type="ChEBI" id="CHEBI:173112"/>
        <dbReference type="EC" id="2.7.7.49"/>
    </reaction>
</comment>
<dbReference type="GO" id="GO:0051607">
    <property type="term" value="P:defense response to virus"/>
    <property type="evidence" value="ECO:0007669"/>
    <property type="project" value="UniProtKB-KW"/>
</dbReference>
<dbReference type="KEGG" id="cle:Clole_2816"/>
<dbReference type="eggNOG" id="COG3344">
    <property type="taxonomic scope" value="Bacteria"/>
</dbReference>
<dbReference type="EMBL" id="CP002582">
    <property type="protein sequence ID" value="ADZ84515.1"/>
    <property type="molecule type" value="Genomic_DNA"/>
</dbReference>
<dbReference type="CDD" id="cd03487">
    <property type="entry name" value="RT_Bac_retron_II"/>
    <property type="match status" value="1"/>
</dbReference>
<dbReference type="RefSeq" id="WP_013657796.1">
    <property type="nucleotide sequence ID" value="NC_015275.1"/>
</dbReference>
<reference evidence="11 12" key="1">
    <citation type="journal article" date="2011" name="J. Bacteriol.">
        <title>Complete genome sequence of the cellulose-degrading bacterium Cellulosilyticum lentocellum.</title>
        <authorList>
            <consortium name="US DOE Joint Genome Institute"/>
            <person name="Miller D.A."/>
            <person name="Suen G."/>
            <person name="Bruce D."/>
            <person name="Copeland A."/>
            <person name="Cheng J.F."/>
            <person name="Detter C."/>
            <person name="Goodwin L.A."/>
            <person name="Han C.S."/>
            <person name="Hauser L.J."/>
            <person name="Land M.L."/>
            <person name="Lapidus A."/>
            <person name="Lucas S."/>
            <person name="Meincke L."/>
            <person name="Pitluck S."/>
            <person name="Tapia R."/>
            <person name="Teshima H."/>
            <person name="Woyke T."/>
            <person name="Fox B.G."/>
            <person name="Angert E.R."/>
            <person name="Currie C.R."/>
        </authorList>
    </citation>
    <scope>NUCLEOTIDE SEQUENCE [LARGE SCALE GENOMIC DNA]</scope>
    <source>
        <strain evidence="12">ATCC 49066 / DSM 5427 / NCIMB 11756 / RHM5</strain>
    </source>
</reference>
<evidence type="ECO:0000256" key="9">
    <source>
        <dbReference type="ARBA" id="ARBA00048173"/>
    </source>
</evidence>
<dbReference type="HOGENOM" id="CLU_028398_2_0_9"/>
<dbReference type="InterPro" id="IPR000477">
    <property type="entry name" value="RT_dom"/>
</dbReference>
<name>F2JKX4_CELLD</name>
<evidence type="ECO:0000259" key="10">
    <source>
        <dbReference type="PROSITE" id="PS50878"/>
    </source>
</evidence>
<dbReference type="Proteomes" id="UP000008467">
    <property type="component" value="Chromosome"/>
</dbReference>
<comment type="similarity">
    <text evidence="8">Belongs to the bacterial reverse transcriptase family.</text>
</comment>
<evidence type="ECO:0000256" key="6">
    <source>
        <dbReference type="ARBA" id="ARBA00022918"/>
    </source>
</evidence>
<evidence type="ECO:0000256" key="8">
    <source>
        <dbReference type="ARBA" id="ARBA00034120"/>
    </source>
</evidence>
<proteinExistence type="inferred from homology"/>
<feature type="domain" description="Reverse transcriptase" evidence="10">
    <location>
        <begin position="48"/>
        <end position="258"/>
    </location>
</feature>
<keyword evidence="7" id="KW-0051">Antiviral defense</keyword>
<protein>
    <recommendedName>
        <fullName evidence="1">RNA-directed DNA polymerase</fullName>
        <ecNumber evidence="1">2.7.7.49</ecNumber>
    </recommendedName>
</protein>
<evidence type="ECO:0000256" key="2">
    <source>
        <dbReference type="ARBA" id="ARBA00022679"/>
    </source>
</evidence>
<dbReference type="NCBIfam" id="NF038233">
    <property type="entry name" value="retron_St85_RT"/>
    <property type="match status" value="1"/>
</dbReference>
<dbReference type="GO" id="GO:0003964">
    <property type="term" value="F:RNA-directed DNA polymerase activity"/>
    <property type="evidence" value="ECO:0007669"/>
    <property type="project" value="UniProtKB-KW"/>
</dbReference>